<reference evidence="1 2" key="1">
    <citation type="journal article" date="2018" name="Front. Plant Sci.">
        <title>Red Clover (Trifolium pratense) and Zigzag Clover (T. medium) - A Picture of Genomic Similarities and Differences.</title>
        <authorList>
            <person name="Dluhosova J."/>
            <person name="Istvanek J."/>
            <person name="Nedelnik J."/>
            <person name="Repkova J."/>
        </authorList>
    </citation>
    <scope>NUCLEOTIDE SEQUENCE [LARGE SCALE GENOMIC DNA]</scope>
    <source>
        <strain evidence="2">cv. 10/8</strain>
        <tissue evidence="1">Leaf</tissue>
    </source>
</reference>
<organism evidence="1 2">
    <name type="scientific">Trifolium medium</name>
    <dbReference type="NCBI Taxonomy" id="97028"/>
    <lineage>
        <taxon>Eukaryota</taxon>
        <taxon>Viridiplantae</taxon>
        <taxon>Streptophyta</taxon>
        <taxon>Embryophyta</taxon>
        <taxon>Tracheophyta</taxon>
        <taxon>Spermatophyta</taxon>
        <taxon>Magnoliopsida</taxon>
        <taxon>eudicotyledons</taxon>
        <taxon>Gunneridae</taxon>
        <taxon>Pentapetalae</taxon>
        <taxon>rosids</taxon>
        <taxon>fabids</taxon>
        <taxon>Fabales</taxon>
        <taxon>Fabaceae</taxon>
        <taxon>Papilionoideae</taxon>
        <taxon>50 kb inversion clade</taxon>
        <taxon>NPAAA clade</taxon>
        <taxon>Hologalegina</taxon>
        <taxon>IRL clade</taxon>
        <taxon>Trifolieae</taxon>
        <taxon>Trifolium</taxon>
    </lineage>
</organism>
<name>A0A392PVR6_9FABA</name>
<dbReference type="AlphaFoldDB" id="A0A392PVR6"/>
<evidence type="ECO:0000313" key="1">
    <source>
        <dbReference type="EMBL" id="MCI15767.1"/>
    </source>
</evidence>
<comment type="caution">
    <text evidence="1">The sequence shown here is derived from an EMBL/GenBank/DDBJ whole genome shotgun (WGS) entry which is preliminary data.</text>
</comment>
<feature type="non-terminal residue" evidence="1">
    <location>
        <position position="53"/>
    </location>
</feature>
<protein>
    <submittedName>
        <fullName evidence="1">Uncharacterized protein</fullName>
    </submittedName>
</protein>
<dbReference type="Proteomes" id="UP000265520">
    <property type="component" value="Unassembled WGS sequence"/>
</dbReference>
<proteinExistence type="predicted"/>
<sequence length="53" mass="5797">MAKTAVTEGVRSPLLLTERGESASVATERTKWSSDKRCQDCSWRKGFGSSCDS</sequence>
<dbReference type="EMBL" id="LXQA010097864">
    <property type="protein sequence ID" value="MCI15767.1"/>
    <property type="molecule type" value="Genomic_DNA"/>
</dbReference>
<evidence type="ECO:0000313" key="2">
    <source>
        <dbReference type="Proteomes" id="UP000265520"/>
    </source>
</evidence>
<accession>A0A392PVR6</accession>
<keyword evidence="2" id="KW-1185">Reference proteome</keyword>